<protein>
    <recommendedName>
        <fullName evidence="4">DoxX family protein</fullName>
    </recommendedName>
</protein>
<dbReference type="RefSeq" id="WP_097440878.1">
    <property type="nucleotide sequence ID" value="NZ_KZ300477.1"/>
</dbReference>
<evidence type="ECO:0000313" key="2">
    <source>
        <dbReference type="EMBL" id="PCE62768.1"/>
    </source>
</evidence>
<keyword evidence="1" id="KW-0472">Membrane</keyword>
<organism evidence="2 3">
    <name type="scientific">Sediminicola luteus</name>
    <dbReference type="NCBI Taxonomy" id="319238"/>
    <lineage>
        <taxon>Bacteria</taxon>
        <taxon>Pseudomonadati</taxon>
        <taxon>Bacteroidota</taxon>
        <taxon>Flavobacteriia</taxon>
        <taxon>Flavobacteriales</taxon>
        <taxon>Flavobacteriaceae</taxon>
        <taxon>Sediminicola</taxon>
    </lineage>
</organism>
<feature type="transmembrane region" description="Helical" evidence="1">
    <location>
        <begin position="85"/>
        <end position="102"/>
    </location>
</feature>
<reference evidence="2 3" key="1">
    <citation type="submission" date="2017-04" db="EMBL/GenBank/DDBJ databases">
        <title>A new member of the family Flavobacteriaceae isolated from ascidians.</title>
        <authorList>
            <person name="Chen L."/>
        </authorList>
    </citation>
    <scope>NUCLEOTIDE SEQUENCE [LARGE SCALE GENOMIC DNA]</scope>
    <source>
        <strain evidence="2 3">HQA918</strain>
    </source>
</reference>
<keyword evidence="3" id="KW-1185">Reference proteome</keyword>
<dbReference type="OrthoDB" id="676158at2"/>
<dbReference type="EMBL" id="NBWU01000007">
    <property type="protein sequence ID" value="PCE62768.1"/>
    <property type="molecule type" value="Genomic_DNA"/>
</dbReference>
<gene>
    <name evidence="2" type="ORF">B7P33_15895</name>
</gene>
<comment type="caution">
    <text evidence="2">The sequence shown here is derived from an EMBL/GenBank/DDBJ whole genome shotgun (WGS) entry which is preliminary data.</text>
</comment>
<proteinExistence type="predicted"/>
<name>A0A2A4G465_9FLAO</name>
<keyword evidence="1" id="KW-0812">Transmembrane</keyword>
<accession>A0A2A4G465</accession>
<sequence>MKHNVVTFGLRVSLAVAYLSAVADRLGYWPQPVSVWGNWANFKSYTQLINPWFPSSWIEPLALGVSGLEVLLALGLLFGFKTRGCAIISGVLLLLFALAMTFSTGVKGAFDFSVFTAAFGSWALAKLKTDAWGLDYYLHKKL</sequence>
<evidence type="ECO:0008006" key="4">
    <source>
        <dbReference type="Google" id="ProtNLM"/>
    </source>
</evidence>
<dbReference type="Proteomes" id="UP000219559">
    <property type="component" value="Unassembled WGS sequence"/>
</dbReference>
<dbReference type="AlphaFoldDB" id="A0A2A4G465"/>
<keyword evidence="1" id="KW-1133">Transmembrane helix</keyword>
<evidence type="ECO:0000256" key="1">
    <source>
        <dbReference type="SAM" id="Phobius"/>
    </source>
</evidence>
<evidence type="ECO:0000313" key="3">
    <source>
        <dbReference type="Proteomes" id="UP000219559"/>
    </source>
</evidence>
<feature type="transmembrane region" description="Helical" evidence="1">
    <location>
        <begin position="57"/>
        <end position="78"/>
    </location>
</feature>